<dbReference type="EMBL" id="QLYX01000004">
    <property type="protein sequence ID" value="RAY15470.1"/>
    <property type="molecule type" value="Genomic_DNA"/>
</dbReference>
<evidence type="ECO:0000313" key="3">
    <source>
        <dbReference type="Proteomes" id="UP000251891"/>
    </source>
</evidence>
<comment type="caution">
    <text evidence="2">The sequence shown here is derived from an EMBL/GenBank/DDBJ whole genome shotgun (WGS) entry which is preliminary data.</text>
</comment>
<evidence type="ECO:0008006" key="4">
    <source>
        <dbReference type="Google" id="ProtNLM"/>
    </source>
</evidence>
<organism evidence="2 3">
    <name type="scientific">Actinomadura craniellae</name>
    <dbReference type="NCBI Taxonomy" id="2231787"/>
    <lineage>
        <taxon>Bacteria</taxon>
        <taxon>Bacillati</taxon>
        <taxon>Actinomycetota</taxon>
        <taxon>Actinomycetes</taxon>
        <taxon>Streptosporangiales</taxon>
        <taxon>Thermomonosporaceae</taxon>
        <taxon>Actinomadura</taxon>
    </lineage>
</organism>
<evidence type="ECO:0000313" key="2">
    <source>
        <dbReference type="EMBL" id="RAY15470.1"/>
    </source>
</evidence>
<gene>
    <name evidence="2" type="ORF">DPM19_10960</name>
</gene>
<dbReference type="Proteomes" id="UP000251891">
    <property type="component" value="Unassembled WGS sequence"/>
</dbReference>
<dbReference type="Pfam" id="PF12836">
    <property type="entry name" value="HHH_3"/>
    <property type="match status" value="1"/>
</dbReference>
<dbReference type="Gene3D" id="1.10.150.280">
    <property type="entry name" value="AF1531-like domain"/>
    <property type="match status" value="1"/>
</dbReference>
<sequence>MMFGGSLHAYVIRRRVFFHPVPSPSVGSPSPKDTTALRRPPPHLVPAPAEPSSLQVAAEQARRRLDARAEARALAASDPALARELGIGRPDLPRGYDDGGLVDVNHCPPEVLATLPGLTPELVERVVRAREECGGFVSVEELSVLAELPPRLTPRLAEQTIYLS</sequence>
<proteinExistence type="predicted"/>
<evidence type="ECO:0000256" key="1">
    <source>
        <dbReference type="SAM" id="MobiDB-lite"/>
    </source>
</evidence>
<dbReference type="SUPFAM" id="SSF47781">
    <property type="entry name" value="RuvA domain 2-like"/>
    <property type="match status" value="1"/>
</dbReference>
<feature type="region of interest" description="Disordered" evidence="1">
    <location>
        <begin position="22"/>
        <end position="50"/>
    </location>
</feature>
<name>A0A365H8L7_9ACTN</name>
<protein>
    <recommendedName>
        <fullName evidence="4">Helix-hairpin-helix domain-containing protein</fullName>
    </recommendedName>
</protein>
<keyword evidence="3" id="KW-1185">Reference proteome</keyword>
<dbReference type="OrthoDB" id="5184981at2"/>
<dbReference type="InterPro" id="IPR010994">
    <property type="entry name" value="RuvA_2-like"/>
</dbReference>
<dbReference type="AlphaFoldDB" id="A0A365H8L7"/>
<accession>A0A365H8L7</accession>
<reference evidence="2 3" key="1">
    <citation type="submission" date="2018-06" db="EMBL/GenBank/DDBJ databases">
        <title>Actinomadura craniellae sp. nov. isolated from marine sponge Craniella sp.</title>
        <authorList>
            <person name="Li L."/>
            <person name="Xu Q.H."/>
            <person name="Lin H.W."/>
            <person name="Lu Y.H."/>
        </authorList>
    </citation>
    <scope>NUCLEOTIDE SEQUENCE [LARGE SCALE GENOMIC DNA]</scope>
    <source>
        <strain evidence="2 3">LHW63021</strain>
    </source>
</reference>